<comment type="caution">
    <text evidence="1">The sequence shown here is derived from an EMBL/GenBank/DDBJ whole genome shotgun (WGS) entry which is preliminary data.</text>
</comment>
<reference evidence="1" key="1">
    <citation type="submission" date="2020-04" db="EMBL/GenBank/DDBJ databases">
        <authorList>
            <person name="Alioto T."/>
            <person name="Alioto T."/>
            <person name="Gomez Garrido J."/>
        </authorList>
    </citation>
    <scope>NUCLEOTIDE SEQUENCE</scope>
    <source>
        <strain evidence="1">A484AB</strain>
    </source>
</reference>
<feature type="non-terminal residue" evidence="1">
    <location>
        <position position="82"/>
    </location>
</feature>
<dbReference type="AlphaFoldDB" id="A0A6S7HRF7"/>
<sequence length="82" mass="9449">MEKFIESTNLKIDNLASEVNELKMAKSNSTLISNDESVATNEIANQLMKENQDLRDENKILREKNTNMSSTWSEKHQHVNNL</sequence>
<accession>A0A6S7HRF7</accession>
<dbReference type="EMBL" id="CACRXK020005680">
    <property type="protein sequence ID" value="CAB4007039.1"/>
    <property type="molecule type" value="Genomic_DNA"/>
</dbReference>
<organism evidence="1 2">
    <name type="scientific">Paramuricea clavata</name>
    <name type="common">Red gorgonian</name>
    <name type="synonym">Violescent sea-whip</name>
    <dbReference type="NCBI Taxonomy" id="317549"/>
    <lineage>
        <taxon>Eukaryota</taxon>
        <taxon>Metazoa</taxon>
        <taxon>Cnidaria</taxon>
        <taxon>Anthozoa</taxon>
        <taxon>Octocorallia</taxon>
        <taxon>Malacalcyonacea</taxon>
        <taxon>Plexauridae</taxon>
        <taxon>Paramuricea</taxon>
    </lineage>
</organism>
<proteinExistence type="predicted"/>
<dbReference type="Proteomes" id="UP001152795">
    <property type="component" value="Unassembled WGS sequence"/>
</dbReference>
<keyword evidence="2" id="KW-1185">Reference proteome</keyword>
<gene>
    <name evidence="1" type="ORF">PACLA_8A041066</name>
</gene>
<evidence type="ECO:0000313" key="2">
    <source>
        <dbReference type="Proteomes" id="UP001152795"/>
    </source>
</evidence>
<evidence type="ECO:0000313" key="1">
    <source>
        <dbReference type="EMBL" id="CAB4007039.1"/>
    </source>
</evidence>
<name>A0A6S7HRF7_PARCT</name>
<protein>
    <submittedName>
        <fullName evidence="1">Uncharacterized protein</fullName>
    </submittedName>
</protein>